<accession>A0A6L3SPY2</accession>
<dbReference type="RefSeq" id="WP_151005283.1">
    <property type="nucleotide sequence ID" value="NZ_BPQY01000099.1"/>
</dbReference>
<protein>
    <recommendedName>
        <fullName evidence="3">DUF6460 domain-containing protein</fullName>
    </recommendedName>
</protein>
<evidence type="ECO:0000313" key="5">
    <source>
        <dbReference type="Proteomes" id="UP000474159"/>
    </source>
</evidence>
<evidence type="ECO:0000313" key="4">
    <source>
        <dbReference type="EMBL" id="KAB1070535.1"/>
    </source>
</evidence>
<evidence type="ECO:0000256" key="1">
    <source>
        <dbReference type="SAM" id="MobiDB-lite"/>
    </source>
</evidence>
<keyword evidence="2" id="KW-0472">Membrane</keyword>
<organism evidence="4 5">
    <name type="scientific">Methylobacterium soli</name>
    <dbReference type="NCBI Taxonomy" id="553447"/>
    <lineage>
        <taxon>Bacteria</taxon>
        <taxon>Pseudomonadati</taxon>
        <taxon>Pseudomonadota</taxon>
        <taxon>Alphaproteobacteria</taxon>
        <taxon>Hyphomicrobiales</taxon>
        <taxon>Methylobacteriaceae</taxon>
        <taxon>Methylobacterium</taxon>
    </lineage>
</organism>
<comment type="caution">
    <text evidence="4">The sequence shown here is derived from an EMBL/GenBank/DDBJ whole genome shotgun (WGS) entry which is preliminary data.</text>
</comment>
<dbReference type="EMBL" id="VZZK01000062">
    <property type="protein sequence ID" value="KAB1070535.1"/>
    <property type="molecule type" value="Genomic_DNA"/>
</dbReference>
<reference evidence="4 5" key="1">
    <citation type="submission" date="2019-09" db="EMBL/GenBank/DDBJ databases">
        <title>YIM 48816 draft genome.</title>
        <authorList>
            <person name="Jiang L."/>
        </authorList>
    </citation>
    <scope>NUCLEOTIDE SEQUENCE [LARGE SCALE GENOMIC DNA]</scope>
    <source>
        <strain evidence="4 5">YIM 48816</strain>
    </source>
</reference>
<keyword evidence="2" id="KW-0812">Transmembrane</keyword>
<gene>
    <name evidence="4" type="ORF">F6X53_30025</name>
</gene>
<feature type="domain" description="DUF6460" evidence="3">
    <location>
        <begin position="78"/>
        <end position="111"/>
    </location>
</feature>
<evidence type="ECO:0000256" key="2">
    <source>
        <dbReference type="SAM" id="Phobius"/>
    </source>
</evidence>
<feature type="region of interest" description="Disordered" evidence="1">
    <location>
        <begin position="1"/>
        <end position="23"/>
    </location>
</feature>
<dbReference type="Proteomes" id="UP000474159">
    <property type="component" value="Unassembled WGS sequence"/>
</dbReference>
<dbReference type="AlphaFoldDB" id="A0A6L3SPY2"/>
<proteinExistence type="predicted"/>
<feature type="transmembrane region" description="Helical" evidence="2">
    <location>
        <begin position="88"/>
        <end position="110"/>
    </location>
</feature>
<name>A0A6L3SPY2_9HYPH</name>
<keyword evidence="2" id="KW-1133">Transmembrane helix</keyword>
<dbReference type="OrthoDB" id="8480887at2"/>
<feature type="transmembrane region" description="Helical" evidence="2">
    <location>
        <begin position="41"/>
        <end position="68"/>
    </location>
</feature>
<keyword evidence="5" id="KW-1185">Reference proteome</keyword>
<sequence length="113" mass="12467">MIVEHDPRSQGPNYQAPPPGYHGYGRPSGLRRFLGGSPTAVFLRLLFLSILVGAFMAMLGLTPARLFWHVYDTARSLIDLGLETFHDFGGWILAGAVVVVPLWLISRLFAVSK</sequence>
<evidence type="ECO:0000259" key="3">
    <source>
        <dbReference type="Pfam" id="PF20061"/>
    </source>
</evidence>
<dbReference type="InterPro" id="IPR045594">
    <property type="entry name" value="DUF6460"/>
</dbReference>
<dbReference type="Pfam" id="PF20061">
    <property type="entry name" value="DUF6460"/>
    <property type="match status" value="1"/>
</dbReference>